<evidence type="ECO:0000313" key="2">
    <source>
        <dbReference type="Proteomes" id="UP000027361"/>
    </source>
</evidence>
<dbReference type="InParanoid" id="A0A066VVT4"/>
<protein>
    <submittedName>
        <fullName evidence="1">Uncharacterized protein</fullName>
    </submittedName>
</protein>
<gene>
    <name evidence="1" type="ORF">K437DRAFT_138655</name>
</gene>
<name>A0A066VVT4_TILAU</name>
<dbReference type="RefSeq" id="XP_013242738.1">
    <property type="nucleotide sequence ID" value="XM_013387284.1"/>
</dbReference>
<organism evidence="1 2">
    <name type="scientific">Tilletiaria anomala (strain ATCC 24038 / CBS 436.72 / UBC 951)</name>
    <dbReference type="NCBI Taxonomy" id="1037660"/>
    <lineage>
        <taxon>Eukaryota</taxon>
        <taxon>Fungi</taxon>
        <taxon>Dikarya</taxon>
        <taxon>Basidiomycota</taxon>
        <taxon>Ustilaginomycotina</taxon>
        <taxon>Exobasidiomycetes</taxon>
        <taxon>Georgefischeriales</taxon>
        <taxon>Tilletiariaceae</taxon>
        <taxon>Tilletiaria</taxon>
    </lineage>
</organism>
<sequence>MIIKRNSLSSRPSMILPAGYILTYLLHRHHRLRPRHLRNSIDAGWRELPLSTPDPPLPGRTGTFRPARSCCNLTEHQALQQTVPITSILYLVALKA</sequence>
<comment type="caution">
    <text evidence="1">The sequence shown here is derived from an EMBL/GenBank/DDBJ whole genome shotgun (WGS) entry which is preliminary data.</text>
</comment>
<reference evidence="1 2" key="1">
    <citation type="submission" date="2014-05" db="EMBL/GenBank/DDBJ databases">
        <title>Draft genome sequence of a rare smut relative, Tilletiaria anomala UBC 951.</title>
        <authorList>
            <consortium name="DOE Joint Genome Institute"/>
            <person name="Toome M."/>
            <person name="Kuo A."/>
            <person name="Henrissat B."/>
            <person name="Lipzen A."/>
            <person name="Tritt A."/>
            <person name="Yoshinaga Y."/>
            <person name="Zane M."/>
            <person name="Barry K."/>
            <person name="Grigoriev I.V."/>
            <person name="Spatafora J.W."/>
            <person name="Aimea M.C."/>
        </authorList>
    </citation>
    <scope>NUCLEOTIDE SEQUENCE [LARGE SCALE GENOMIC DNA]</scope>
    <source>
        <strain evidence="1 2">UBC 951</strain>
    </source>
</reference>
<dbReference type="Proteomes" id="UP000027361">
    <property type="component" value="Unassembled WGS sequence"/>
</dbReference>
<dbReference type="AlphaFoldDB" id="A0A066VVT4"/>
<dbReference type="GeneID" id="25261532"/>
<evidence type="ECO:0000313" key="1">
    <source>
        <dbReference type="EMBL" id="KDN44368.1"/>
    </source>
</evidence>
<proteinExistence type="predicted"/>
<dbReference type="EMBL" id="JMSN01000052">
    <property type="protein sequence ID" value="KDN44368.1"/>
    <property type="molecule type" value="Genomic_DNA"/>
</dbReference>
<keyword evidence="2" id="KW-1185">Reference proteome</keyword>
<dbReference type="HOGENOM" id="CLU_2361210_0_0_1"/>
<accession>A0A066VVT4</accession>